<dbReference type="EMBL" id="AOFM01000001">
    <property type="protein sequence ID" value="EME76685.1"/>
    <property type="molecule type" value="Genomic_DNA"/>
</dbReference>
<keyword evidence="3" id="KW-1003">Cell membrane</keyword>
<dbReference type="eggNOG" id="COG2814">
    <property type="taxonomic scope" value="Bacteria"/>
</dbReference>
<dbReference type="InterPro" id="IPR036259">
    <property type="entry name" value="MFS_trans_sf"/>
</dbReference>
<feature type="transmembrane region" description="Helical" evidence="7">
    <location>
        <begin position="50"/>
        <end position="70"/>
    </location>
</feature>
<feature type="transmembrane region" description="Helical" evidence="7">
    <location>
        <begin position="102"/>
        <end position="124"/>
    </location>
</feature>
<feature type="transmembrane region" description="Helical" evidence="7">
    <location>
        <begin position="136"/>
        <end position="156"/>
    </location>
</feature>
<evidence type="ECO:0000259" key="8">
    <source>
        <dbReference type="PROSITE" id="PS50850"/>
    </source>
</evidence>
<protein>
    <submittedName>
        <fullName evidence="9">Major facilitator superfamily protein YttB</fullName>
    </submittedName>
</protein>
<dbReference type="Pfam" id="PF07690">
    <property type="entry name" value="MFS_1"/>
    <property type="match status" value="1"/>
</dbReference>
<sequence length="399" mass="42998">MRKKEQTMPRTLWLLVIGMFINVTGASFLWPLNTIYIHQHLGKSLTAAGFVLMLNSGANVIGNLCGGFLFDKIGGFKSVILGIVITFASLSGLVFFHDWFAYIVLLAIAGFGSGVVFPACYAMAGSVWPEGGRKAFNAVYVAQNAGVAVGSALGGIVASFSFAYVFFANAMLYAVFFAIAFFGFRHIRTEPAVQSTVLDHAAAGSGKSRFSALMLVCTGYLLGWVAYSQWSSTIASHTQELGISLGKYSLLWTVNGALIVLGQPVIGLFVKRFAKSLKKQIVIGFVIFIFAYGILFAAESFQAFLGAMIVLTLGEMLVWPAVPTIANRLAPRGKEGFYQGFVNSMATGGRMIGPLFGGMLVDAFSMQVLLAVLIVLLLVSIGTAFLYERKEKQLSVHQD</sequence>
<accession>M5PGD5</accession>
<feature type="transmembrane region" description="Helical" evidence="7">
    <location>
        <begin position="12"/>
        <end position="30"/>
    </location>
</feature>
<dbReference type="PANTHER" id="PTHR23517">
    <property type="entry name" value="RESISTANCE PROTEIN MDTM, PUTATIVE-RELATED-RELATED"/>
    <property type="match status" value="1"/>
</dbReference>
<dbReference type="Gene3D" id="1.20.1250.20">
    <property type="entry name" value="MFS general substrate transporter like domains"/>
    <property type="match status" value="2"/>
</dbReference>
<evidence type="ECO:0000256" key="3">
    <source>
        <dbReference type="ARBA" id="ARBA00022475"/>
    </source>
</evidence>
<comment type="subcellular location">
    <subcellularLocation>
        <location evidence="1">Cell membrane</location>
        <topology evidence="1">Multi-pass membrane protein</topology>
    </subcellularLocation>
</comment>
<dbReference type="Proteomes" id="UP000011907">
    <property type="component" value="Unassembled WGS sequence"/>
</dbReference>
<dbReference type="GO" id="GO:0005886">
    <property type="term" value="C:plasma membrane"/>
    <property type="evidence" value="ECO:0007669"/>
    <property type="project" value="UniProtKB-SubCell"/>
</dbReference>
<evidence type="ECO:0000256" key="7">
    <source>
        <dbReference type="SAM" id="Phobius"/>
    </source>
</evidence>
<feature type="transmembrane region" description="Helical" evidence="7">
    <location>
        <begin position="250"/>
        <end position="269"/>
    </location>
</feature>
<evidence type="ECO:0000256" key="1">
    <source>
        <dbReference type="ARBA" id="ARBA00004651"/>
    </source>
</evidence>
<dbReference type="PATRIC" id="fig|1274524.3.peg.65"/>
<comment type="caution">
    <text evidence="9">The sequence shown here is derived from an EMBL/GenBank/DDBJ whole genome shotgun (WGS) entry which is preliminary data.</text>
</comment>
<name>M5PGD5_9BACI</name>
<feature type="domain" description="Major facilitator superfamily (MFS) profile" evidence="8">
    <location>
        <begin position="11"/>
        <end position="392"/>
    </location>
</feature>
<proteinExistence type="predicted"/>
<dbReference type="PANTHER" id="PTHR23517:SF10">
    <property type="entry name" value="MAJOR FACILITATOR SUPERFAMILY (MFS) PROFILE DOMAIN-CONTAINING PROTEIN"/>
    <property type="match status" value="1"/>
</dbReference>
<evidence type="ECO:0000256" key="5">
    <source>
        <dbReference type="ARBA" id="ARBA00022989"/>
    </source>
</evidence>
<dbReference type="InterPro" id="IPR050171">
    <property type="entry name" value="MFS_Transporters"/>
</dbReference>
<feature type="transmembrane region" description="Helical" evidence="7">
    <location>
        <begin position="162"/>
        <end position="184"/>
    </location>
</feature>
<evidence type="ECO:0000313" key="9">
    <source>
        <dbReference type="EMBL" id="EME76685.1"/>
    </source>
</evidence>
<dbReference type="STRING" id="1274524.BSONL12_00305"/>
<evidence type="ECO:0000256" key="2">
    <source>
        <dbReference type="ARBA" id="ARBA00022448"/>
    </source>
</evidence>
<feature type="transmembrane region" description="Helical" evidence="7">
    <location>
        <begin position="79"/>
        <end position="96"/>
    </location>
</feature>
<organism evidence="9 10">
    <name type="scientific">Bacillus sonorensis L12</name>
    <dbReference type="NCBI Taxonomy" id="1274524"/>
    <lineage>
        <taxon>Bacteria</taxon>
        <taxon>Bacillati</taxon>
        <taxon>Bacillota</taxon>
        <taxon>Bacilli</taxon>
        <taxon>Bacillales</taxon>
        <taxon>Bacillaceae</taxon>
        <taxon>Bacillus</taxon>
    </lineage>
</organism>
<dbReference type="GO" id="GO:0022857">
    <property type="term" value="F:transmembrane transporter activity"/>
    <property type="evidence" value="ECO:0007669"/>
    <property type="project" value="InterPro"/>
</dbReference>
<reference evidence="9 10" key="1">
    <citation type="journal article" date="2013" name="Genome Announc.">
        <title>Draft Whole-Genome Sequence of Bacillus sonorensis Strain L12, a Source of Nonribosomal Lipopeptides.</title>
        <authorList>
            <person name="Adimpong D.B."/>
            <person name="Sorensen K.I."/>
            <person name="Nielsen D.S."/>
            <person name="Thorsen L."/>
            <person name="Rasmussen T.B."/>
            <person name="Derkx P.M."/>
            <person name="Jespersen L."/>
        </authorList>
    </citation>
    <scope>NUCLEOTIDE SEQUENCE [LARGE SCALE GENOMIC DNA]</scope>
    <source>
        <strain evidence="9 10">L12</strain>
    </source>
</reference>
<dbReference type="SUPFAM" id="SSF103473">
    <property type="entry name" value="MFS general substrate transporter"/>
    <property type="match status" value="1"/>
</dbReference>
<feature type="transmembrane region" description="Helical" evidence="7">
    <location>
        <begin position="281"/>
        <end position="298"/>
    </location>
</feature>
<dbReference type="InterPro" id="IPR011701">
    <property type="entry name" value="MFS"/>
</dbReference>
<feature type="transmembrane region" description="Helical" evidence="7">
    <location>
        <begin position="368"/>
        <end position="387"/>
    </location>
</feature>
<feature type="transmembrane region" description="Helical" evidence="7">
    <location>
        <begin position="210"/>
        <end position="230"/>
    </location>
</feature>
<keyword evidence="4 7" id="KW-0812">Transmembrane</keyword>
<dbReference type="AlphaFoldDB" id="M5PGD5"/>
<dbReference type="CDD" id="cd17329">
    <property type="entry name" value="MFS_MdtH_MDR_like"/>
    <property type="match status" value="1"/>
</dbReference>
<gene>
    <name evidence="9" type="ORF">BSONL12_00305</name>
</gene>
<evidence type="ECO:0000313" key="10">
    <source>
        <dbReference type="Proteomes" id="UP000011907"/>
    </source>
</evidence>
<evidence type="ECO:0000256" key="4">
    <source>
        <dbReference type="ARBA" id="ARBA00022692"/>
    </source>
</evidence>
<keyword evidence="6 7" id="KW-0472">Membrane</keyword>
<keyword evidence="5 7" id="KW-1133">Transmembrane helix</keyword>
<evidence type="ECO:0000256" key="6">
    <source>
        <dbReference type="ARBA" id="ARBA00023136"/>
    </source>
</evidence>
<dbReference type="PROSITE" id="PS50850">
    <property type="entry name" value="MFS"/>
    <property type="match status" value="1"/>
</dbReference>
<keyword evidence="2" id="KW-0813">Transport</keyword>
<dbReference type="InterPro" id="IPR020846">
    <property type="entry name" value="MFS_dom"/>
</dbReference>